<dbReference type="EMBL" id="QJKJ01010178">
    <property type="protein sequence ID" value="RDX74442.1"/>
    <property type="molecule type" value="Genomic_DNA"/>
</dbReference>
<sequence length="367" mass="43280">MEVASSRETIIEAMETEGHIVNRPPLFKGQNYSYCKQRMMEFFIVCHIDMWDVVENDNYIPTNKEGAKTPRSSWNGEQKTRNFLMYALTKSKYEEVYNSKLSEEMWDTLALAYEGMSQVRDYTISMLVDKYELFKMEDNKTIYLMFGRFKIIVYNLRSLGKTYANYDHITKILRILRASKDLKKLPMEELLGMLKAPKGLTSKAFKAKESFGDTSHEDCFDEDELSFISKKIQSIWKHKKGSRWKNNFRKHTKETKDQMQVVSYEFKKPRHFKFECPNLENKKKPFIKQMKSLITTWKDFDLSSSKDENEEPKLYLIFGCRSYDCRERPKGLYKSSRTNPKGPMTICVPKTMITPVVNVFNNSKKTP</sequence>
<name>A0A371F826_MUCPR</name>
<gene>
    <name evidence="1" type="ORF">CR513_45814</name>
</gene>
<dbReference type="Proteomes" id="UP000257109">
    <property type="component" value="Unassembled WGS sequence"/>
</dbReference>
<dbReference type="STRING" id="157652.A0A371F826"/>
<proteinExistence type="predicted"/>
<accession>A0A371F826</accession>
<dbReference type="PANTHER" id="PTHR34676:SF27">
    <property type="entry name" value="ASPARTYL-TRNA SYNTHETASE"/>
    <property type="match status" value="1"/>
</dbReference>
<evidence type="ECO:0000313" key="2">
    <source>
        <dbReference type="Proteomes" id="UP000257109"/>
    </source>
</evidence>
<dbReference type="AlphaFoldDB" id="A0A371F826"/>
<feature type="non-terminal residue" evidence="1">
    <location>
        <position position="1"/>
    </location>
</feature>
<evidence type="ECO:0000313" key="1">
    <source>
        <dbReference type="EMBL" id="RDX74442.1"/>
    </source>
</evidence>
<organism evidence="1 2">
    <name type="scientific">Mucuna pruriens</name>
    <name type="common">Velvet bean</name>
    <name type="synonym">Dolichos pruriens</name>
    <dbReference type="NCBI Taxonomy" id="157652"/>
    <lineage>
        <taxon>Eukaryota</taxon>
        <taxon>Viridiplantae</taxon>
        <taxon>Streptophyta</taxon>
        <taxon>Embryophyta</taxon>
        <taxon>Tracheophyta</taxon>
        <taxon>Spermatophyta</taxon>
        <taxon>Magnoliopsida</taxon>
        <taxon>eudicotyledons</taxon>
        <taxon>Gunneridae</taxon>
        <taxon>Pentapetalae</taxon>
        <taxon>rosids</taxon>
        <taxon>fabids</taxon>
        <taxon>Fabales</taxon>
        <taxon>Fabaceae</taxon>
        <taxon>Papilionoideae</taxon>
        <taxon>50 kb inversion clade</taxon>
        <taxon>NPAAA clade</taxon>
        <taxon>indigoferoid/millettioid clade</taxon>
        <taxon>Phaseoleae</taxon>
        <taxon>Mucuna</taxon>
    </lineage>
</organism>
<dbReference type="PANTHER" id="PTHR34676">
    <property type="entry name" value="DUF4219 DOMAIN-CONTAINING PROTEIN-RELATED"/>
    <property type="match status" value="1"/>
</dbReference>
<comment type="caution">
    <text evidence="1">The sequence shown here is derived from an EMBL/GenBank/DDBJ whole genome shotgun (WGS) entry which is preliminary data.</text>
</comment>
<keyword evidence="2" id="KW-1185">Reference proteome</keyword>
<reference evidence="1" key="1">
    <citation type="submission" date="2018-05" db="EMBL/GenBank/DDBJ databases">
        <title>Draft genome of Mucuna pruriens seed.</title>
        <authorList>
            <person name="Nnadi N.E."/>
            <person name="Vos R."/>
            <person name="Hasami M.H."/>
            <person name="Devisetty U.K."/>
            <person name="Aguiy J.C."/>
        </authorList>
    </citation>
    <scope>NUCLEOTIDE SEQUENCE [LARGE SCALE GENOMIC DNA]</scope>
    <source>
        <strain evidence="1">JCA_2017</strain>
    </source>
</reference>
<evidence type="ECO:0008006" key="3">
    <source>
        <dbReference type="Google" id="ProtNLM"/>
    </source>
</evidence>
<protein>
    <recommendedName>
        <fullName evidence="3">Copia protein</fullName>
    </recommendedName>
</protein>
<dbReference type="Pfam" id="PF14223">
    <property type="entry name" value="Retrotran_gag_2"/>
    <property type="match status" value="1"/>
</dbReference>
<dbReference type="OrthoDB" id="1418274at2759"/>